<dbReference type="InterPro" id="IPR045929">
    <property type="entry name" value="DUF6348"/>
</dbReference>
<comment type="caution">
    <text evidence="1">The sequence shown here is derived from an EMBL/GenBank/DDBJ whole genome shotgun (WGS) entry which is preliminary data.</text>
</comment>
<gene>
    <name evidence="1" type="ORF">D0T12_24705</name>
</gene>
<reference evidence="1 2" key="1">
    <citation type="submission" date="2018-08" db="EMBL/GenBank/DDBJ databases">
        <title>Actinomadura spongicola sp. nov., isolated from marine sponge Leucetta chagosensis.</title>
        <authorList>
            <person name="Li L."/>
            <person name="Lin H.W."/>
        </authorList>
    </citation>
    <scope>NUCLEOTIDE SEQUENCE [LARGE SCALE GENOMIC DNA]</scope>
    <source>
        <strain evidence="1 2">LHW52907</strain>
    </source>
</reference>
<dbReference type="Proteomes" id="UP000262882">
    <property type="component" value="Unassembled WGS sequence"/>
</dbReference>
<dbReference type="AlphaFoldDB" id="A0A372GB71"/>
<evidence type="ECO:0000313" key="2">
    <source>
        <dbReference type="Proteomes" id="UP000262882"/>
    </source>
</evidence>
<keyword evidence="2" id="KW-1185">Reference proteome</keyword>
<accession>A0A372GB71</accession>
<dbReference type="Pfam" id="PF19875">
    <property type="entry name" value="DUF6348"/>
    <property type="match status" value="1"/>
</dbReference>
<dbReference type="RefSeq" id="WP_117402077.1">
    <property type="nucleotide sequence ID" value="NZ_QVNQ01000008.1"/>
</dbReference>
<dbReference type="OrthoDB" id="3281520at2"/>
<organism evidence="1 2">
    <name type="scientific">Actinomadura spongiicola</name>
    <dbReference type="NCBI Taxonomy" id="2303421"/>
    <lineage>
        <taxon>Bacteria</taxon>
        <taxon>Bacillati</taxon>
        <taxon>Actinomycetota</taxon>
        <taxon>Actinomycetes</taxon>
        <taxon>Streptosporangiales</taxon>
        <taxon>Thermomonosporaceae</taxon>
        <taxon>Actinomadura</taxon>
    </lineage>
</organism>
<name>A0A372GB71_9ACTN</name>
<protein>
    <submittedName>
        <fullName evidence="1">Uncharacterized protein</fullName>
    </submittedName>
</protein>
<evidence type="ECO:0000313" key="1">
    <source>
        <dbReference type="EMBL" id="RFS82658.1"/>
    </source>
</evidence>
<proteinExistence type="predicted"/>
<dbReference type="EMBL" id="QVNQ01000008">
    <property type="protein sequence ID" value="RFS82658.1"/>
    <property type="molecule type" value="Genomic_DNA"/>
</dbReference>
<sequence length="356" mass="38197">MIGLVGFDGAVEAGVAAFCAGAEPPGDQEVWRRLTGAGVEPWLADRLLVFLPMAYTRRLLPNVAFHDVLVTPSGRVDLRDEPVFLAALARAQQADRGEIERIALRSSEFNAINNALNAGEKLEELVPGETSAATDLRPVEPGDGGVPSPRAIFNAMLDGHDVRLDDGARAETKLFVHPAPDGMVMVQIDFAVAHPALAAPWLVESLAGFGATWREAIGMAVRKFEGGSLHPIIDGLLRPGAAPDQVERSRHEHPGGMFELVLGHQVNTFTDQTVPSIEPLLDRLLDTLRAEPLTRKVHALRVFTAYQDGRLQTNEVLLDSRPWPAGETVVAGSPAPLPTGMVGTRVFGLLVPVDGP</sequence>